<keyword evidence="2" id="KW-1185">Reference proteome</keyword>
<sequence>MHKLMDLKMQAFVLWEEVSRDPSKKFEYEARRKAILDHYSVLRDAELREKRAAEQGLAKGIAKGLAKGNAEGRIEEKKQLAKKLLAIGMDEGKILELTELSATELEELKKSIH</sequence>
<dbReference type="AlphaFoldDB" id="A0A316D9Z6"/>
<evidence type="ECO:0000313" key="2">
    <source>
        <dbReference type="Proteomes" id="UP000245634"/>
    </source>
</evidence>
<dbReference type="EMBL" id="QGGL01000008">
    <property type="protein sequence ID" value="PWK13178.1"/>
    <property type="molecule type" value="Genomic_DNA"/>
</dbReference>
<reference evidence="1 2" key="1">
    <citation type="submission" date="2018-05" db="EMBL/GenBank/DDBJ databases">
        <title>Genomic Encyclopedia of Type Strains, Phase IV (KMG-IV): sequencing the most valuable type-strain genomes for metagenomic binning, comparative biology and taxonomic classification.</title>
        <authorList>
            <person name="Goeker M."/>
        </authorList>
    </citation>
    <scope>NUCLEOTIDE SEQUENCE [LARGE SCALE GENOMIC DNA]</scope>
    <source>
        <strain evidence="1 2">DSM 18773</strain>
    </source>
</reference>
<gene>
    <name evidence="1" type="ORF">C7459_108199</name>
</gene>
<proteinExistence type="predicted"/>
<accession>A0A316D9Z6</accession>
<evidence type="ECO:0000313" key="1">
    <source>
        <dbReference type="EMBL" id="PWK13178.1"/>
    </source>
</evidence>
<name>A0A316D9Z6_9BACL</name>
<organism evidence="1 2">
    <name type="scientific">Tumebacillus permanentifrigoris</name>
    <dbReference type="NCBI Taxonomy" id="378543"/>
    <lineage>
        <taxon>Bacteria</taxon>
        <taxon>Bacillati</taxon>
        <taxon>Bacillota</taxon>
        <taxon>Bacilli</taxon>
        <taxon>Bacillales</taxon>
        <taxon>Alicyclobacillaceae</taxon>
        <taxon>Tumebacillus</taxon>
    </lineage>
</organism>
<dbReference type="Proteomes" id="UP000245634">
    <property type="component" value="Unassembled WGS sequence"/>
</dbReference>
<dbReference type="OrthoDB" id="2970607at2"/>
<comment type="caution">
    <text evidence="1">The sequence shown here is derived from an EMBL/GenBank/DDBJ whole genome shotgun (WGS) entry which is preliminary data.</text>
</comment>
<protein>
    <submittedName>
        <fullName evidence="1">Putative transposase/invertase (TIGR01784 family)</fullName>
    </submittedName>
</protein>
<dbReference type="RefSeq" id="WP_109689209.1">
    <property type="nucleotide sequence ID" value="NZ_QGGL01000008.1"/>
</dbReference>